<dbReference type="SUPFAM" id="SSF56601">
    <property type="entry name" value="beta-lactamase/transpeptidase-like"/>
    <property type="match status" value="1"/>
</dbReference>
<organism evidence="9 10">
    <name type="scientific">Cupriavidus basilensis</name>
    <dbReference type="NCBI Taxonomy" id="68895"/>
    <lineage>
        <taxon>Bacteria</taxon>
        <taxon>Pseudomonadati</taxon>
        <taxon>Pseudomonadota</taxon>
        <taxon>Betaproteobacteria</taxon>
        <taxon>Burkholderiales</taxon>
        <taxon>Burkholderiaceae</taxon>
        <taxon>Cupriavidus</taxon>
    </lineage>
</organism>
<dbReference type="GO" id="GO:0008800">
    <property type="term" value="F:beta-lactamase activity"/>
    <property type="evidence" value="ECO:0007669"/>
    <property type="project" value="UniProtKB-UniRule"/>
</dbReference>
<dbReference type="GO" id="GO:0008658">
    <property type="term" value="F:penicillin binding"/>
    <property type="evidence" value="ECO:0007669"/>
    <property type="project" value="InterPro"/>
</dbReference>
<keyword evidence="3" id="KW-0732">Signal</keyword>
<protein>
    <recommendedName>
        <fullName evidence="2 7">Beta-lactamase</fullName>
        <ecNumber evidence="2 7">3.5.2.6</ecNumber>
    </recommendedName>
</protein>
<dbReference type="Gene3D" id="3.40.710.10">
    <property type="entry name" value="DD-peptidase/beta-lactamase superfamily"/>
    <property type="match status" value="1"/>
</dbReference>
<feature type="active site" description="Acyl-ester intermediate" evidence="6">
    <location>
        <position position="79"/>
    </location>
</feature>
<dbReference type="EC" id="3.5.2.6" evidence="2 7"/>
<evidence type="ECO:0000256" key="7">
    <source>
        <dbReference type="RuleBase" id="RU361140"/>
    </source>
</evidence>
<dbReference type="GO" id="GO:0017001">
    <property type="term" value="P:antibiotic catabolic process"/>
    <property type="evidence" value="ECO:0007669"/>
    <property type="project" value="InterPro"/>
</dbReference>
<reference evidence="9 10" key="1">
    <citation type="submission" date="2020-10" db="EMBL/GenBank/DDBJ databases">
        <title>Complete genome sequence of Cupriavidus basilensis CCUG 49340T.</title>
        <authorList>
            <person name="Salva-Serra F."/>
            <person name="Donoso R.A."/>
            <person name="Cho K.H."/>
            <person name="Yoo J.A."/>
            <person name="Lee K."/>
            <person name="Yoon S.-H."/>
            <person name="Perez-Pantoja D."/>
            <person name="Moore E.R.B."/>
        </authorList>
    </citation>
    <scope>NUCLEOTIDE SEQUENCE [LARGE SCALE GENOMIC DNA]</scope>
    <source>
        <strain evidence="10">CCUG 49340</strain>
    </source>
</reference>
<sequence>MPPRSYAPFRAPAWPARSIALIKNTEIILKPIAIFAALCAALSLSTARAELTCTVLVDASSGKLLKQEGTCDQRVTAASTFKVPLSLMGFDAGLLADAHAPAMPYREVYRESNPSKRVTTDPQRWMKTSVVWYSQQLTQQLGQARFGRYVSAFQYGNGDISGDPGKHNGLTRSWLSSSLKISPLEQVAFLQKVVNRKLPVTAHAYDMTSRIMALGELPNGWAVYGKTGTGAPRLADGAEDWSHGYGWFVGWAAKDGRNVVFARLIQDEKKEPVSAGLRARDAFMQALPGLLGSL</sequence>
<dbReference type="InterPro" id="IPR001460">
    <property type="entry name" value="PCN-bd_Tpept"/>
</dbReference>
<keyword evidence="5 7" id="KW-0046">Antibiotic resistance</keyword>
<dbReference type="Proteomes" id="UP000397656">
    <property type="component" value="Chromosome 2"/>
</dbReference>
<evidence type="ECO:0000256" key="1">
    <source>
        <dbReference type="ARBA" id="ARBA00007898"/>
    </source>
</evidence>
<evidence type="ECO:0000256" key="2">
    <source>
        <dbReference type="ARBA" id="ARBA00012865"/>
    </source>
</evidence>
<comment type="similarity">
    <text evidence="1 7">Belongs to the class-D beta-lactamase family.</text>
</comment>
<proteinExistence type="inferred from homology"/>
<accession>A0A7M2H5P3</accession>
<evidence type="ECO:0000256" key="6">
    <source>
        <dbReference type="PIRSR" id="PIRSR602137-50"/>
    </source>
</evidence>
<dbReference type="GO" id="GO:0046677">
    <property type="term" value="P:response to antibiotic"/>
    <property type="evidence" value="ECO:0007669"/>
    <property type="project" value="UniProtKB-UniRule"/>
</dbReference>
<dbReference type="AlphaFoldDB" id="A0A7M2H5P3"/>
<evidence type="ECO:0000256" key="5">
    <source>
        <dbReference type="ARBA" id="ARBA00023251"/>
    </source>
</evidence>
<evidence type="ECO:0000313" key="9">
    <source>
        <dbReference type="EMBL" id="QOT79549.1"/>
    </source>
</evidence>
<evidence type="ECO:0000313" key="10">
    <source>
        <dbReference type="Proteomes" id="UP000397656"/>
    </source>
</evidence>
<name>A0A7M2H5P3_9BURK</name>
<comment type="catalytic activity">
    <reaction evidence="7">
        <text>a beta-lactam + H2O = a substituted beta-amino acid</text>
        <dbReference type="Rhea" id="RHEA:20401"/>
        <dbReference type="ChEBI" id="CHEBI:15377"/>
        <dbReference type="ChEBI" id="CHEBI:35627"/>
        <dbReference type="ChEBI" id="CHEBI:140347"/>
        <dbReference type="EC" id="3.5.2.6"/>
    </reaction>
</comment>
<feature type="domain" description="Penicillin-binding protein transpeptidase" evidence="8">
    <location>
        <begin position="53"/>
        <end position="283"/>
    </location>
</feature>
<dbReference type="InterPro" id="IPR002137">
    <property type="entry name" value="Beta-lactam_class-D_AS"/>
</dbReference>
<dbReference type="NCBIfam" id="NF000270">
    <property type="entry name" value="bla_class_D_alt"/>
    <property type="match status" value="1"/>
</dbReference>
<evidence type="ECO:0000256" key="3">
    <source>
        <dbReference type="ARBA" id="ARBA00022729"/>
    </source>
</evidence>
<gene>
    <name evidence="9" type="primary">blaOXA</name>
    <name evidence="9" type="ORF">F7R26_033145</name>
</gene>
<keyword evidence="4 7" id="KW-0378">Hydrolase</keyword>
<feature type="modified residue" description="N6-carboxylysine" evidence="6">
    <location>
        <position position="82"/>
    </location>
</feature>
<dbReference type="Pfam" id="PF00905">
    <property type="entry name" value="Transpeptidase"/>
    <property type="match status" value="1"/>
</dbReference>
<dbReference type="PROSITE" id="PS00337">
    <property type="entry name" value="BETA_LACTAMASE_D"/>
    <property type="match status" value="1"/>
</dbReference>
<evidence type="ECO:0000259" key="8">
    <source>
        <dbReference type="Pfam" id="PF00905"/>
    </source>
</evidence>
<dbReference type="EMBL" id="CP062804">
    <property type="protein sequence ID" value="QOT79549.1"/>
    <property type="molecule type" value="Genomic_DNA"/>
</dbReference>
<dbReference type="InterPro" id="IPR012338">
    <property type="entry name" value="Beta-lactam/transpept-like"/>
</dbReference>
<evidence type="ECO:0000256" key="4">
    <source>
        <dbReference type="ARBA" id="ARBA00022801"/>
    </source>
</evidence>